<dbReference type="Pfam" id="PF01757">
    <property type="entry name" value="Acyl_transf_3"/>
    <property type="match status" value="1"/>
</dbReference>
<evidence type="ECO:0000313" key="3">
    <source>
        <dbReference type="EMBL" id="MBE1561106.1"/>
    </source>
</evidence>
<protein>
    <submittedName>
        <fullName evidence="3">Peptidoglycan/LPS O-acetylase OafA/YrhL</fullName>
    </submittedName>
</protein>
<feature type="transmembrane region" description="Helical" evidence="1">
    <location>
        <begin position="216"/>
        <end position="235"/>
    </location>
</feature>
<dbReference type="Proteomes" id="UP000661607">
    <property type="component" value="Unassembled WGS sequence"/>
</dbReference>
<name>A0ABR9KGH1_9ACTN</name>
<feature type="transmembrane region" description="Helical" evidence="1">
    <location>
        <begin position="21"/>
        <end position="40"/>
    </location>
</feature>
<dbReference type="InterPro" id="IPR002656">
    <property type="entry name" value="Acyl_transf_3_dom"/>
</dbReference>
<comment type="caution">
    <text evidence="3">The sequence shown here is derived from an EMBL/GenBank/DDBJ whole genome shotgun (WGS) entry which is preliminary data.</text>
</comment>
<feature type="transmembrane region" description="Helical" evidence="1">
    <location>
        <begin position="60"/>
        <end position="80"/>
    </location>
</feature>
<keyword evidence="1" id="KW-0472">Membrane</keyword>
<keyword evidence="1" id="KW-1133">Transmembrane helix</keyword>
<feature type="transmembrane region" description="Helical" evidence="1">
    <location>
        <begin position="329"/>
        <end position="345"/>
    </location>
</feature>
<evidence type="ECO:0000259" key="2">
    <source>
        <dbReference type="Pfam" id="PF01757"/>
    </source>
</evidence>
<gene>
    <name evidence="3" type="ORF">H4W81_003885</name>
</gene>
<keyword evidence="1" id="KW-0812">Transmembrane</keyword>
<evidence type="ECO:0000256" key="1">
    <source>
        <dbReference type="SAM" id="Phobius"/>
    </source>
</evidence>
<dbReference type="RefSeq" id="WP_192776083.1">
    <property type="nucleotide sequence ID" value="NZ_BAAASY010000014.1"/>
</dbReference>
<proteinExistence type="predicted"/>
<accession>A0ABR9KGH1</accession>
<feature type="domain" description="Acyltransferase 3" evidence="2">
    <location>
        <begin position="18"/>
        <end position="344"/>
    </location>
</feature>
<reference evidence="3 4" key="1">
    <citation type="submission" date="2020-10" db="EMBL/GenBank/DDBJ databases">
        <title>Sequencing the genomes of 1000 actinobacteria strains.</title>
        <authorList>
            <person name="Klenk H.-P."/>
        </authorList>
    </citation>
    <scope>NUCLEOTIDE SEQUENCE [LARGE SCALE GENOMIC DNA]</scope>
    <source>
        <strain evidence="3 4">DSM 43748</strain>
    </source>
</reference>
<evidence type="ECO:0000313" key="4">
    <source>
        <dbReference type="Proteomes" id="UP000661607"/>
    </source>
</evidence>
<organism evidence="3 4">
    <name type="scientific">Nonomuraea africana</name>
    <dbReference type="NCBI Taxonomy" id="46171"/>
    <lineage>
        <taxon>Bacteria</taxon>
        <taxon>Bacillati</taxon>
        <taxon>Actinomycetota</taxon>
        <taxon>Actinomycetes</taxon>
        <taxon>Streptosporangiales</taxon>
        <taxon>Streptosporangiaceae</taxon>
        <taxon>Nonomuraea</taxon>
    </lineage>
</organism>
<feature type="transmembrane region" description="Helical" evidence="1">
    <location>
        <begin position="284"/>
        <end position="317"/>
    </location>
</feature>
<sequence length="356" mass="38154">MLDVRGIEAATPASRDRGVDALRALAIAGVVLGHWLVSAWERTPHVIISSPLAYLPELSPLSWVLQTLALFFLVGGYAAARGVREPYPSWIAGRLRRLLPPVVPLLLAWVVLGVLVSVLNGQPPGSVRALALPALGPLWFLGVFAALTALTPWLVRVRRSGVVAAVAVVAVVDLLRLVLGAPGGVGWVNVGAAWLAPYLLGILWARGDLRPRRDGAWLLAGGGAAAVALVTWGGYPASMTGVTGQSFSNLSPPTLAVVCFGLAQAGLALLLHEPLKRLMRRPRVWAVVAVANLGAMSIFLWHQTALVLTVLAFGLYGRPDTPSWVLERLAWLPVVALVLAFMTWCRHQLDVGRRFW</sequence>
<keyword evidence="4" id="KW-1185">Reference proteome</keyword>
<feature type="transmembrane region" description="Helical" evidence="1">
    <location>
        <begin position="101"/>
        <end position="119"/>
    </location>
</feature>
<feature type="transmembrane region" description="Helical" evidence="1">
    <location>
        <begin position="131"/>
        <end position="155"/>
    </location>
</feature>
<feature type="transmembrane region" description="Helical" evidence="1">
    <location>
        <begin position="162"/>
        <end position="179"/>
    </location>
</feature>
<feature type="transmembrane region" description="Helical" evidence="1">
    <location>
        <begin position="255"/>
        <end position="272"/>
    </location>
</feature>
<feature type="transmembrane region" description="Helical" evidence="1">
    <location>
        <begin position="185"/>
        <end position="204"/>
    </location>
</feature>
<dbReference type="EMBL" id="JADBEF010000001">
    <property type="protein sequence ID" value="MBE1561106.1"/>
    <property type="molecule type" value="Genomic_DNA"/>
</dbReference>